<organism evidence="2 3">
    <name type="scientific">Salipaludibacillus aurantiacus</name>
    <dbReference type="NCBI Taxonomy" id="1601833"/>
    <lineage>
        <taxon>Bacteria</taxon>
        <taxon>Bacillati</taxon>
        <taxon>Bacillota</taxon>
        <taxon>Bacilli</taxon>
        <taxon>Bacillales</taxon>
        <taxon>Bacillaceae</taxon>
    </lineage>
</organism>
<evidence type="ECO:0000313" key="3">
    <source>
        <dbReference type="Proteomes" id="UP000198571"/>
    </source>
</evidence>
<dbReference type="SUPFAM" id="SSF55718">
    <property type="entry name" value="SCP-like"/>
    <property type="match status" value="1"/>
</dbReference>
<sequence>MLASVINDMKQTDRIRKLVKKYEITLLISCGSENWFIAFIGIDTGIVRGNGAAPDVIIKGDEDSLKMLFQGEDFLLTMRRRGELEAKGSLKYLLWLESLFYLCHTTPCRKSYPKSIIS</sequence>
<accession>A0A1H9WVS2</accession>
<protein>
    <recommendedName>
        <fullName evidence="1">SCP2 domain-containing protein</fullName>
    </recommendedName>
</protein>
<keyword evidence="3" id="KW-1185">Reference proteome</keyword>
<dbReference type="EMBL" id="FOGT01000020">
    <property type="protein sequence ID" value="SES37777.1"/>
    <property type="molecule type" value="Genomic_DNA"/>
</dbReference>
<name>A0A1H9WVS2_9BACI</name>
<dbReference type="Gene3D" id="3.30.1050.10">
    <property type="entry name" value="SCP2 sterol-binding domain"/>
    <property type="match status" value="1"/>
</dbReference>
<feature type="domain" description="SCP2" evidence="1">
    <location>
        <begin position="14"/>
        <end position="100"/>
    </location>
</feature>
<proteinExistence type="predicted"/>
<dbReference type="InterPro" id="IPR003033">
    <property type="entry name" value="SCP2_sterol-bd_dom"/>
</dbReference>
<reference evidence="3" key="1">
    <citation type="submission" date="2016-10" db="EMBL/GenBank/DDBJ databases">
        <authorList>
            <person name="Varghese N."/>
            <person name="Submissions S."/>
        </authorList>
    </citation>
    <scope>NUCLEOTIDE SEQUENCE [LARGE SCALE GENOMIC DNA]</scope>
    <source>
        <strain evidence="3">S9</strain>
    </source>
</reference>
<dbReference type="Pfam" id="PF02036">
    <property type="entry name" value="SCP2"/>
    <property type="match status" value="1"/>
</dbReference>
<dbReference type="Proteomes" id="UP000198571">
    <property type="component" value="Unassembled WGS sequence"/>
</dbReference>
<gene>
    <name evidence="2" type="ORF">SAMN05518684_12040</name>
</gene>
<evidence type="ECO:0000259" key="1">
    <source>
        <dbReference type="Pfam" id="PF02036"/>
    </source>
</evidence>
<dbReference type="InterPro" id="IPR036527">
    <property type="entry name" value="SCP2_sterol-bd_dom_sf"/>
</dbReference>
<dbReference type="AlphaFoldDB" id="A0A1H9WVS2"/>
<evidence type="ECO:0000313" key="2">
    <source>
        <dbReference type="EMBL" id="SES37777.1"/>
    </source>
</evidence>